<gene>
    <name evidence="3" type="ORF">GCM10007301_35260</name>
</gene>
<dbReference type="PROSITE" id="PS50164">
    <property type="entry name" value="GIY_YIG"/>
    <property type="match status" value="1"/>
</dbReference>
<dbReference type="RefSeq" id="WP_188580946.1">
    <property type="nucleotide sequence ID" value="NZ_BMCT01000005.1"/>
</dbReference>
<dbReference type="Pfam" id="PF01541">
    <property type="entry name" value="GIY-YIG"/>
    <property type="match status" value="1"/>
</dbReference>
<comment type="similarity">
    <text evidence="1">Belongs to the UPF0213 family.</text>
</comment>
<dbReference type="PANTHER" id="PTHR34477:SF5">
    <property type="entry name" value="BSL5627 PROTEIN"/>
    <property type="match status" value="1"/>
</dbReference>
<dbReference type="EMBL" id="BMCT01000005">
    <property type="protein sequence ID" value="GGF72408.1"/>
    <property type="molecule type" value="Genomic_DNA"/>
</dbReference>
<protein>
    <submittedName>
        <fullName evidence="3">Excinuclease ABC subunit C</fullName>
    </submittedName>
</protein>
<proteinExistence type="inferred from homology"/>
<dbReference type="AlphaFoldDB" id="A0A917FE17"/>
<feature type="domain" description="GIY-YIG" evidence="2">
    <location>
        <begin position="2"/>
        <end position="78"/>
    </location>
</feature>
<dbReference type="InterPro" id="IPR050190">
    <property type="entry name" value="UPF0213_domain"/>
</dbReference>
<dbReference type="PANTHER" id="PTHR34477">
    <property type="entry name" value="UPF0213 PROTEIN YHBQ"/>
    <property type="match status" value="1"/>
</dbReference>
<keyword evidence="4" id="KW-1185">Reference proteome</keyword>
<accession>A0A917FE17</accession>
<reference evidence="3" key="1">
    <citation type="journal article" date="2014" name="Int. J. Syst. Evol. Microbiol.">
        <title>Complete genome sequence of Corynebacterium casei LMG S-19264T (=DSM 44701T), isolated from a smear-ripened cheese.</title>
        <authorList>
            <consortium name="US DOE Joint Genome Institute (JGI-PGF)"/>
            <person name="Walter F."/>
            <person name="Albersmeier A."/>
            <person name="Kalinowski J."/>
            <person name="Ruckert C."/>
        </authorList>
    </citation>
    <scope>NUCLEOTIDE SEQUENCE</scope>
    <source>
        <strain evidence="3">CCM 7897</strain>
    </source>
</reference>
<evidence type="ECO:0000256" key="1">
    <source>
        <dbReference type="ARBA" id="ARBA00007435"/>
    </source>
</evidence>
<sequence length="95" mass="11283">MRGAYVYILTNRPDGTLYLGVTNNLVRRIWEHRTGALDGFTRQHGLKRLVYFETHATMPLAIQREHTLKHWSRAWKVALVLEANPHWRDLYEEII</sequence>
<comment type="caution">
    <text evidence="3">The sequence shown here is derived from an EMBL/GenBank/DDBJ whole genome shotgun (WGS) entry which is preliminary data.</text>
</comment>
<name>A0A917FE17_9HYPH</name>
<evidence type="ECO:0000313" key="3">
    <source>
        <dbReference type="EMBL" id="GGF72408.1"/>
    </source>
</evidence>
<organism evidence="3 4">
    <name type="scientific">Azorhizobium oxalatiphilum</name>
    <dbReference type="NCBI Taxonomy" id="980631"/>
    <lineage>
        <taxon>Bacteria</taxon>
        <taxon>Pseudomonadati</taxon>
        <taxon>Pseudomonadota</taxon>
        <taxon>Alphaproteobacteria</taxon>
        <taxon>Hyphomicrobiales</taxon>
        <taxon>Xanthobacteraceae</taxon>
        <taxon>Azorhizobium</taxon>
    </lineage>
</organism>
<evidence type="ECO:0000259" key="2">
    <source>
        <dbReference type="PROSITE" id="PS50164"/>
    </source>
</evidence>
<dbReference type="Gene3D" id="3.40.1440.10">
    <property type="entry name" value="GIY-YIG endonuclease"/>
    <property type="match status" value="1"/>
</dbReference>
<dbReference type="Proteomes" id="UP000606044">
    <property type="component" value="Unassembled WGS sequence"/>
</dbReference>
<dbReference type="SUPFAM" id="SSF82771">
    <property type="entry name" value="GIY-YIG endonuclease"/>
    <property type="match status" value="1"/>
</dbReference>
<dbReference type="CDD" id="cd10448">
    <property type="entry name" value="GIY-YIG_unchar_3"/>
    <property type="match status" value="1"/>
</dbReference>
<dbReference type="InterPro" id="IPR035901">
    <property type="entry name" value="GIY-YIG_endonuc_sf"/>
</dbReference>
<evidence type="ECO:0000313" key="4">
    <source>
        <dbReference type="Proteomes" id="UP000606044"/>
    </source>
</evidence>
<reference evidence="3" key="2">
    <citation type="submission" date="2020-09" db="EMBL/GenBank/DDBJ databases">
        <authorList>
            <person name="Sun Q."/>
            <person name="Sedlacek I."/>
        </authorList>
    </citation>
    <scope>NUCLEOTIDE SEQUENCE</scope>
    <source>
        <strain evidence="3">CCM 7897</strain>
    </source>
</reference>
<dbReference type="InterPro" id="IPR000305">
    <property type="entry name" value="GIY-YIG_endonuc"/>
</dbReference>